<gene>
    <name evidence="4" type="ORF">SAMN05660841_00926</name>
</gene>
<dbReference type="PANTHER" id="PTHR30273:SF2">
    <property type="entry name" value="PROTEIN FECR"/>
    <property type="match status" value="1"/>
</dbReference>
<evidence type="ECO:0000256" key="1">
    <source>
        <dbReference type="SAM" id="Phobius"/>
    </source>
</evidence>
<dbReference type="GO" id="GO:0016989">
    <property type="term" value="F:sigma factor antagonist activity"/>
    <property type="evidence" value="ECO:0007669"/>
    <property type="project" value="TreeGrafter"/>
</dbReference>
<feature type="domain" description="Protein FecR C-terminal" evidence="3">
    <location>
        <begin position="339"/>
        <end position="409"/>
    </location>
</feature>
<proteinExistence type="predicted"/>
<evidence type="ECO:0000313" key="4">
    <source>
        <dbReference type="EMBL" id="SKB52257.1"/>
    </source>
</evidence>
<evidence type="ECO:0000259" key="3">
    <source>
        <dbReference type="Pfam" id="PF16344"/>
    </source>
</evidence>
<keyword evidence="1" id="KW-0472">Membrane</keyword>
<feature type="transmembrane region" description="Helical" evidence="1">
    <location>
        <begin position="116"/>
        <end position="136"/>
    </location>
</feature>
<dbReference type="EMBL" id="FUZF01000003">
    <property type="protein sequence ID" value="SKB52257.1"/>
    <property type="molecule type" value="Genomic_DNA"/>
</dbReference>
<dbReference type="InterPro" id="IPR032508">
    <property type="entry name" value="FecR_C"/>
</dbReference>
<dbReference type="Gene3D" id="3.55.50.30">
    <property type="match status" value="1"/>
</dbReference>
<evidence type="ECO:0000259" key="2">
    <source>
        <dbReference type="Pfam" id="PF04773"/>
    </source>
</evidence>
<dbReference type="InterPro" id="IPR012373">
    <property type="entry name" value="Ferrdict_sens_TM"/>
</dbReference>
<evidence type="ECO:0000313" key="5">
    <source>
        <dbReference type="Proteomes" id="UP000190150"/>
    </source>
</evidence>
<keyword evidence="1" id="KW-1133">Transmembrane helix</keyword>
<accession>A0A1T5BYL3</accession>
<dbReference type="AlphaFoldDB" id="A0A1T5BYL3"/>
<reference evidence="5" key="1">
    <citation type="submission" date="2017-02" db="EMBL/GenBank/DDBJ databases">
        <authorList>
            <person name="Varghese N."/>
            <person name="Submissions S."/>
        </authorList>
    </citation>
    <scope>NUCLEOTIDE SEQUENCE [LARGE SCALE GENOMIC DNA]</scope>
    <source>
        <strain evidence="5">DSM 24091</strain>
    </source>
</reference>
<feature type="domain" description="FecR protein" evidence="2">
    <location>
        <begin position="205"/>
        <end position="299"/>
    </location>
</feature>
<organism evidence="4 5">
    <name type="scientific">Sphingobacterium nematocida</name>
    <dbReference type="NCBI Taxonomy" id="1513896"/>
    <lineage>
        <taxon>Bacteria</taxon>
        <taxon>Pseudomonadati</taxon>
        <taxon>Bacteroidota</taxon>
        <taxon>Sphingobacteriia</taxon>
        <taxon>Sphingobacteriales</taxon>
        <taxon>Sphingobacteriaceae</taxon>
        <taxon>Sphingobacterium</taxon>
    </lineage>
</organism>
<dbReference type="InterPro" id="IPR006860">
    <property type="entry name" value="FecR"/>
</dbReference>
<dbReference type="Pfam" id="PF16344">
    <property type="entry name" value="FecR_C"/>
    <property type="match status" value="1"/>
</dbReference>
<keyword evidence="5" id="KW-1185">Reference proteome</keyword>
<protein>
    <submittedName>
        <fullName evidence="4">FecR family protein</fullName>
    </submittedName>
</protein>
<dbReference type="Gene3D" id="2.60.120.1440">
    <property type="match status" value="1"/>
</dbReference>
<name>A0A1T5BYL3_9SPHI</name>
<dbReference type="STRING" id="1513896.SAMN05660841_00926"/>
<dbReference type="Proteomes" id="UP000190150">
    <property type="component" value="Unassembled WGS sequence"/>
</dbReference>
<keyword evidence="1" id="KW-0812">Transmembrane</keyword>
<dbReference type="PANTHER" id="PTHR30273">
    <property type="entry name" value="PERIPLASMIC SIGNAL SENSOR AND SIGMA FACTOR ACTIVATOR FECR-RELATED"/>
    <property type="match status" value="1"/>
</dbReference>
<sequence>MCFYKKITIVWYSHHPLFRHYILGTLYLIMKQTERITLVYNKYVQESLTAEELLEWIEIVQNPMNATFLDQLMVHTLVELEPGERGLNWQPAFDRFSKTVGLESNSRTTKIKSFRYWPYAAAVATLFVLFSAYFIWKQPSEQQIVVSEFQKEDVAPGGYAAILRSTDGTALNLSEQGELVVRQSGLEDGAGNLLSTGDSETVWRTIEVPKKGHYKLVLSDGTQVWLNAASSLRFPLHFDEKNRIVHLEGEAFFEVTENKKKPFIVQSQNHSVRVLGTSFNVSAYPDEHTQTTLLTGAVEVNTVNRLMNLQPGMQSDAFGDRLIRRTVDVESITAWKDNRFVFVKEPLTDIMKKLERWYDVEFVIEKGSEGLLKKTFSGSLTRYSKLSETLDLFSYTELLNYSIKGRMVYLKK</sequence>
<dbReference type="Pfam" id="PF04773">
    <property type="entry name" value="FecR"/>
    <property type="match status" value="1"/>
</dbReference>